<dbReference type="GO" id="GO:0046653">
    <property type="term" value="P:tetrahydrofolate metabolic process"/>
    <property type="evidence" value="ECO:0007669"/>
    <property type="project" value="TreeGrafter"/>
</dbReference>
<dbReference type="SMART" id="SM01018">
    <property type="entry name" value="B12-binding_2"/>
    <property type="match status" value="1"/>
</dbReference>
<evidence type="ECO:0000256" key="4">
    <source>
        <dbReference type="ARBA" id="ARBA00005178"/>
    </source>
</evidence>
<evidence type="ECO:0000256" key="2">
    <source>
        <dbReference type="ARBA" id="ARBA00001947"/>
    </source>
</evidence>
<dbReference type="PANTHER" id="PTHR45833:SF1">
    <property type="entry name" value="METHIONINE SYNTHASE"/>
    <property type="match status" value="1"/>
</dbReference>
<dbReference type="PROSITE" id="PS50972">
    <property type="entry name" value="PTERIN_BINDING"/>
    <property type="match status" value="1"/>
</dbReference>
<dbReference type="AlphaFoldDB" id="A0A7G9WLB9"/>
<dbReference type="InterPro" id="IPR006158">
    <property type="entry name" value="Cobalamin-bd"/>
</dbReference>
<dbReference type="InterPro" id="IPR036589">
    <property type="entry name" value="HCY_dom_sf"/>
</dbReference>
<organism evidence="24 25">
    <name type="scientific">Caproicibacterium amylolyticum</name>
    <dbReference type="NCBI Taxonomy" id="2766537"/>
    <lineage>
        <taxon>Bacteria</taxon>
        <taxon>Bacillati</taxon>
        <taxon>Bacillota</taxon>
        <taxon>Clostridia</taxon>
        <taxon>Eubacteriales</taxon>
        <taxon>Oscillospiraceae</taxon>
        <taxon>Caproicibacterium</taxon>
    </lineage>
</organism>
<keyword evidence="14 19" id="KW-0862">Zinc</keyword>
<sequence length="829" mass="87985">MGTMLQKAGLAAGETPELWNFTHPEVLTRIHTEYAKAGADIVTANTFGANSIKLECKEYSVKETITRAVHLVKDAAAPLGKWTALDIGPTGRLLEPMGDLSFEDAYHAFQEAAEAGEAAGADVILIETMSDTLEMKAALLACKENTSLPVFATMTFDAKGKLLTGGDIPAAAVLLQSLHADAVGFNCGLGPQQMIDFLPKLREYTDLPILIQPNAGLPQVENGETVYLVGPEEFAADSEKLWEGGACVLGGCCGTTPAHIKALVEKLSGKTPKSLPHSTKTVVSSYSHAVTLGGRTQLIGERINPTGKKRLQQALREDDIGYLLREGIAQQDAGADILDVNVGLPEIDEPKLLTEAVQALQGVTDLPLQIDTSDPVAMEQALRIYNGKPLLNSVNGKQEIMDSVFPLVKKYGCAVIALTLDETGIPETAEGRFAIAKKIVREAAKYGIPKRDIIIDALAMTISASQEAAQVTLQTLRMVREKLGLHTSLGVSNISFGLPHRERVTSAFFTMAMQAGLSAAIINPKSEAIMDAWRSFNALMCYDKNCIQYIEYYKDLPKTGAQKPAALPTGNALAVAANALVAAGNALAAAAGQKVELTGKVSVPFDIAVPAAATEKGPAGKSKKSALYHAVAKGLQDDARTAAADALKTAEPLDVIQNELVPALDEVGTGYESGKLFLPQLLMSADAATAAFEVIRSTLQAGGQKAEKKGTIVLATVKGDIHDIGKNIVKVLLENYDYNVIDLGRDVDPQTVVDAVKENDAPLCGLSALMTTTVVSMEKTIALLHEQCPTCKVMVGGAVLTQEYADQIHADCYSKDAMGSVRYAATVFG</sequence>
<evidence type="ECO:0000256" key="8">
    <source>
        <dbReference type="ARBA" id="ARBA00022603"/>
    </source>
</evidence>
<keyword evidence="13 19" id="KW-0479">Metal-binding</keyword>
<evidence type="ECO:0000256" key="9">
    <source>
        <dbReference type="ARBA" id="ARBA00022605"/>
    </source>
</evidence>
<evidence type="ECO:0000259" key="22">
    <source>
        <dbReference type="PROSITE" id="PS51332"/>
    </source>
</evidence>
<dbReference type="PROSITE" id="PS50970">
    <property type="entry name" value="HCY"/>
    <property type="match status" value="1"/>
</dbReference>
<dbReference type="UniPathway" id="UPA00051">
    <property type="reaction ID" value="UER00081"/>
</dbReference>
<dbReference type="SUPFAM" id="SSF52242">
    <property type="entry name" value="Cobalamin (vitamin B12)-binding domain"/>
    <property type="match status" value="1"/>
</dbReference>
<evidence type="ECO:0000256" key="12">
    <source>
        <dbReference type="ARBA" id="ARBA00022691"/>
    </source>
</evidence>
<dbReference type="Pfam" id="PF02310">
    <property type="entry name" value="B12-binding"/>
    <property type="match status" value="1"/>
</dbReference>
<reference evidence="24 25" key="1">
    <citation type="submission" date="2020-08" db="EMBL/GenBank/DDBJ databases">
        <authorList>
            <person name="Ren C."/>
            <person name="Gu Y."/>
            <person name="Xu Y."/>
        </authorList>
    </citation>
    <scope>NUCLEOTIDE SEQUENCE [LARGE SCALE GENOMIC DNA]</scope>
    <source>
        <strain evidence="24 25">LBM18003</strain>
    </source>
</reference>
<dbReference type="GO" id="GO:0031419">
    <property type="term" value="F:cobalamin binding"/>
    <property type="evidence" value="ECO:0007669"/>
    <property type="project" value="UniProtKB-KW"/>
</dbReference>
<dbReference type="GO" id="GO:0032259">
    <property type="term" value="P:methylation"/>
    <property type="evidence" value="ECO:0007669"/>
    <property type="project" value="UniProtKB-KW"/>
</dbReference>
<dbReference type="EMBL" id="CP060696">
    <property type="protein sequence ID" value="QNO19481.1"/>
    <property type="molecule type" value="Genomic_DNA"/>
</dbReference>
<dbReference type="InterPro" id="IPR036594">
    <property type="entry name" value="Meth_synthase_dom"/>
</dbReference>
<keyword evidence="8 19" id="KW-0489">Methyltransferase</keyword>
<comment type="cofactor">
    <cofactor evidence="2 19">
        <name>Zn(2+)</name>
        <dbReference type="ChEBI" id="CHEBI:29105"/>
    </cofactor>
</comment>
<evidence type="ECO:0000256" key="13">
    <source>
        <dbReference type="ARBA" id="ARBA00022723"/>
    </source>
</evidence>
<evidence type="ECO:0000256" key="19">
    <source>
        <dbReference type="PROSITE-ProRule" id="PRU00333"/>
    </source>
</evidence>
<dbReference type="Pfam" id="PF02574">
    <property type="entry name" value="S-methyl_trans"/>
    <property type="match status" value="1"/>
</dbReference>
<dbReference type="Gene3D" id="3.20.20.20">
    <property type="entry name" value="Dihydropteroate synthase-like"/>
    <property type="match status" value="1"/>
</dbReference>
<dbReference type="GO" id="GO:0050667">
    <property type="term" value="P:homocysteine metabolic process"/>
    <property type="evidence" value="ECO:0007669"/>
    <property type="project" value="TreeGrafter"/>
</dbReference>
<dbReference type="Gene3D" id="3.20.20.330">
    <property type="entry name" value="Homocysteine-binding-like domain"/>
    <property type="match status" value="1"/>
</dbReference>
<comment type="catalytic activity">
    <reaction evidence="1">
        <text>(6S)-5-methyl-5,6,7,8-tetrahydrofolate + L-homocysteine = (6S)-5,6,7,8-tetrahydrofolate + L-methionine</text>
        <dbReference type="Rhea" id="RHEA:11172"/>
        <dbReference type="ChEBI" id="CHEBI:18608"/>
        <dbReference type="ChEBI" id="CHEBI:57453"/>
        <dbReference type="ChEBI" id="CHEBI:57844"/>
        <dbReference type="ChEBI" id="CHEBI:58199"/>
        <dbReference type="EC" id="2.1.1.13"/>
    </reaction>
</comment>
<evidence type="ECO:0000256" key="1">
    <source>
        <dbReference type="ARBA" id="ARBA00001700"/>
    </source>
</evidence>
<accession>A0A7G9WLB9</accession>
<dbReference type="SUPFAM" id="SSF51717">
    <property type="entry name" value="Dihydropteroate synthetase-like"/>
    <property type="match status" value="1"/>
</dbReference>
<feature type="binding site" evidence="19">
    <location>
        <position position="252"/>
    </location>
    <ligand>
        <name>Zn(2+)</name>
        <dbReference type="ChEBI" id="CHEBI:29105"/>
    </ligand>
</feature>
<gene>
    <name evidence="24" type="ORF">H6X83_09050</name>
</gene>
<protein>
    <recommendedName>
        <fullName evidence="7">Methionine synthase</fullName>
        <ecNumber evidence="6">2.1.1.13</ecNumber>
    </recommendedName>
    <alternativeName>
        <fullName evidence="18">5-methyltetrahydrofolate--homocysteine methyltransferase</fullName>
    </alternativeName>
</protein>
<dbReference type="Pfam" id="PF00809">
    <property type="entry name" value="Pterin_bind"/>
    <property type="match status" value="1"/>
</dbReference>
<evidence type="ECO:0000256" key="6">
    <source>
        <dbReference type="ARBA" id="ARBA00012032"/>
    </source>
</evidence>
<dbReference type="EC" id="2.1.1.13" evidence="6"/>
<evidence type="ECO:0000256" key="5">
    <source>
        <dbReference type="ARBA" id="ARBA00010398"/>
    </source>
</evidence>
<keyword evidence="10" id="KW-0846">Cobalamin</keyword>
<dbReference type="GO" id="GO:0005829">
    <property type="term" value="C:cytosol"/>
    <property type="evidence" value="ECO:0007669"/>
    <property type="project" value="TreeGrafter"/>
</dbReference>
<dbReference type="GO" id="GO:0008705">
    <property type="term" value="F:methionine synthase activity"/>
    <property type="evidence" value="ECO:0007669"/>
    <property type="project" value="UniProtKB-EC"/>
</dbReference>
<dbReference type="KEGG" id="caml:H6X83_09050"/>
<evidence type="ECO:0000313" key="25">
    <source>
        <dbReference type="Proteomes" id="UP000516046"/>
    </source>
</evidence>
<comment type="pathway">
    <text evidence="4">Amino-acid biosynthesis; L-methionine biosynthesis via de novo pathway; L-methionine from L-homocysteine (MetH route): step 1/1.</text>
</comment>
<feature type="domain" description="B12-binding N-terminal" evidence="23">
    <location>
        <begin position="614"/>
        <end position="707"/>
    </location>
</feature>
<keyword evidence="25" id="KW-1185">Reference proteome</keyword>
<feature type="binding site" evidence="19">
    <location>
        <position position="187"/>
    </location>
    <ligand>
        <name>Zn(2+)</name>
        <dbReference type="ChEBI" id="CHEBI:29105"/>
    </ligand>
</feature>
<dbReference type="PIRSF" id="PIRSF037472">
    <property type="entry name" value="DHPS_mtfrase"/>
    <property type="match status" value="1"/>
</dbReference>
<feature type="domain" description="B12-binding" evidence="22">
    <location>
        <begin position="709"/>
        <end position="829"/>
    </location>
</feature>
<evidence type="ECO:0000256" key="15">
    <source>
        <dbReference type="ARBA" id="ARBA00023167"/>
    </source>
</evidence>
<feature type="binding site" evidence="19">
    <location>
        <position position="253"/>
    </location>
    <ligand>
        <name>Zn(2+)</name>
        <dbReference type="ChEBI" id="CHEBI:29105"/>
    </ligand>
</feature>
<evidence type="ECO:0000256" key="3">
    <source>
        <dbReference type="ARBA" id="ARBA00001956"/>
    </source>
</evidence>
<dbReference type="InterPro" id="IPR050554">
    <property type="entry name" value="Met_Synthase/Corrinoid"/>
</dbReference>
<feature type="domain" description="Hcy-binding" evidence="20">
    <location>
        <begin position="1"/>
        <end position="267"/>
    </location>
</feature>
<evidence type="ECO:0000259" key="20">
    <source>
        <dbReference type="PROSITE" id="PS50970"/>
    </source>
</evidence>
<dbReference type="SUPFAM" id="SSF47644">
    <property type="entry name" value="Methionine synthase domain"/>
    <property type="match status" value="1"/>
</dbReference>
<dbReference type="NCBIfam" id="NF005719">
    <property type="entry name" value="PRK07535.1"/>
    <property type="match status" value="1"/>
</dbReference>
<evidence type="ECO:0000256" key="18">
    <source>
        <dbReference type="ARBA" id="ARBA00031040"/>
    </source>
</evidence>
<dbReference type="GO" id="GO:0046872">
    <property type="term" value="F:metal ion binding"/>
    <property type="evidence" value="ECO:0007669"/>
    <property type="project" value="UniProtKB-KW"/>
</dbReference>
<dbReference type="Proteomes" id="UP000516046">
    <property type="component" value="Chromosome"/>
</dbReference>
<evidence type="ECO:0000259" key="21">
    <source>
        <dbReference type="PROSITE" id="PS50972"/>
    </source>
</evidence>
<dbReference type="Gene3D" id="1.10.1240.10">
    <property type="entry name" value="Methionine synthase domain"/>
    <property type="match status" value="1"/>
</dbReference>
<dbReference type="InterPro" id="IPR000489">
    <property type="entry name" value="Pterin-binding_dom"/>
</dbReference>
<keyword evidence="12" id="KW-0949">S-adenosyl-L-methionine</keyword>
<comment type="similarity">
    <text evidence="5">Belongs to the vitamin-B12 dependent methionine synthase family.</text>
</comment>
<keyword evidence="11 19" id="KW-0808">Transferase</keyword>
<evidence type="ECO:0000313" key="24">
    <source>
        <dbReference type="EMBL" id="QNO19481.1"/>
    </source>
</evidence>
<comment type="function">
    <text evidence="17">Catalyzes the transfer of a methyl group from methyl-cobalamin to homocysteine, yielding enzyme-bound cob(I)alamin and methionine. Subsequently, remethylates the cofactor using methyltetrahydrofolate.</text>
</comment>
<dbReference type="SUPFAM" id="SSF82282">
    <property type="entry name" value="Homocysteine S-methyltransferase"/>
    <property type="match status" value="1"/>
</dbReference>
<keyword evidence="16" id="KW-0170">Cobalt</keyword>
<dbReference type="InterPro" id="IPR003759">
    <property type="entry name" value="Cbl-bd_cap"/>
</dbReference>
<dbReference type="PROSITE" id="PS51332">
    <property type="entry name" value="B12_BINDING"/>
    <property type="match status" value="1"/>
</dbReference>
<feature type="domain" description="Pterin-binding" evidence="21">
    <location>
        <begin position="296"/>
        <end position="540"/>
    </location>
</feature>
<evidence type="ECO:0000256" key="10">
    <source>
        <dbReference type="ARBA" id="ARBA00022628"/>
    </source>
</evidence>
<evidence type="ECO:0000256" key="14">
    <source>
        <dbReference type="ARBA" id="ARBA00022833"/>
    </source>
</evidence>
<evidence type="ECO:0000256" key="7">
    <source>
        <dbReference type="ARBA" id="ARBA00013998"/>
    </source>
</evidence>
<evidence type="ECO:0000256" key="11">
    <source>
        <dbReference type="ARBA" id="ARBA00022679"/>
    </source>
</evidence>
<keyword evidence="15" id="KW-0486">Methionine biosynthesis</keyword>
<dbReference type="PROSITE" id="PS51337">
    <property type="entry name" value="B12_BINDING_NTER"/>
    <property type="match status" value="1"/>
</dbReference>
<dbReference type="InterPro" id="IPR003726">
    <property type="entry name" value="HCY_dom"/>
</dbReference>
<comment type="cofactor">
    <cofactor evidence="3">
        <name>methylcob(III)alamin</name>
        <dbReference type="ChEBI" id="CHEBI:28115"/>
    </cofactor>
</comment>
<dbReference type="InterPro" id="IPR011005">
    <property type="entry name" value="Dihydropteroate_synth-like_sf"/>
</dbReference>
<dbReference type="InterPro" id="IPR017215">
    <property type="entry name" value="MetH_bac"/>
</dbReference>
<dbReference type="InterPro" id="IPR036724">
    <property type="entry name" value="Cobalamin-bd_sf"/>
</dbReference>
<evidence type="ECO:0000256" key="17">
    <source>
        <dbReference type="ARBA" id="ARBA00025552"/>
    </source>
</evidence>
<dbReference type="Pfam" id="PF02607">
    <property type="entry name" value="B12-binding_2"/>
    <property type="match status" value="1"/>
</dbReference>
<evidence type="ECO:0000256" key="16">
    <source>
        <dbReference type="ARBA" id="ARBA00023285"/>
    </source>
</evidence>
<evidence type="ECO:0000259" key="23">
    <source>
        <dbReference type="PROSITE" id="PS51337"/>
    </source>
</evidence>
<keyword evidence="9" id="KW-0028">Amino-acid biosynthesis</keyword>
<dbReference type="PANTHER" id="PTHR45833">
    <property type="entry name" value="METHIONINE SYNTHASE"/>
    <property type="match status" value="1"/>
</dbReference>
<name>A0A7G9WLB9_9FIRM</name>
<proteinExistence type="inferred from homology"/>
<dbReference type="Gene3D" id="3.40.50.280">
    <property type="entry name" value="Cobalamin-binding domain"/>
    <property type="match status" value="1"/>
</dbReference>